<dbReference type="NCBIfam" id="TIGR00299">
    <property type="entry name" value="nickel pincer cofactor biosynthesis protein LarC"/>
    <property type="match status" value="1"/>
</dbReference>
<reference evidence="2" key="1">
    <citation type="journal article" date="2014" name="Genome Biol. Evol.">
        <title>Pangenome evidence for extensive interdomain horizontal transfer affecting lineage core and shell genes in uncultured planktonic thaumarchaeota and euryarchaeota.</title>
        <authorList>
            <person name="Deschamps P."/>
            <person name="Zivanovic Y."/>
            <person name="Moreira D."/>
            <person name="Rodriguez-Valera F."/>
            <person name="Lopez-Garcia P."/>
        </authorList>
    </citation>
    <scope>NUCLEOTIDE SEQUENCE</scope>
</reference>
<evidence type="ECO:0000256" key="1">
    <source>
        <dbReference type="ARBA" id="ARBA00022596"/>
    </source>
</evidence>
<dbReference type="PANTHER" id="PTHR36566">
    <property type="entry name" value="NICKEL INSERTION PROTEIN-RELATED"/>
    <property type="match status" value="1"/>
</dbReference>
<dbReference type="InterPro" id="IPR002822">
    <property type="entry name" value="Ni_insertion"/>
</dbReference>
<evidence type="ECO:0008006" key="3">
    <source>
        <dbReference type="Google" id="ProtNLM"/>
    </source>
</evidence>
<evidence type="ECO:0000313" key="2">
    <source>
        <dbReference type="EMBL" id="AIE91911.1"/>
    </source>
</evidence>
<dbReference type="AlphaFoldDB" id="A0A075FQX2"/>
<name>A0A075FQX2_9ARCH</name>
<keyword evidence="1" id="KW-0533">Nickel</keyword>
<accession>A0A075FQX2</accession>
<protein>
    <recommendedName>
        <fullName evidence="3">Nickel pincer cofactor biosynthesis protein LarC</fullName>
    </recommendedName>
</protein>
<sequence length="413" mass="45711">MKSDILVIDPSIAGISGDMMLSSIVDIGADEKLVIENLESIKDYFKSCKKLEISFKDVTKNGFRAKKADIVIEEDKNSHNVDELNYNLERSIENVSISNNAKAFIKNSFENLISAESALHGINKKEMHLHEAGSIDTFVDIIGTGIALDNLELFDLKEIITTPVSVGGGDITFSHGKMQNPAPAILEIARRNDIMIRGGPGMYETATPTGMAMLAALVEESQEIFPGIKPELIGIGAGSSEFKEIPNILRITLGKKSTLLTDEIAIIETNIDDRTGEELGYAMQRIIDNGALDVSLIPTIGKKGRPSNVLKVITNLSKSEFFSDLVMRETGTLGVRVYPMSRFIQMRENLKASITINNNDEEIDVKVVKSESGEIIQFKPEFDQIVKLSEKYKINLIELKDDISKQIQRELFN</sequence>
<dbReference type="Pfam" id="PF01969">
    <property type="entry name" value="Ni_insertion"/>
    <property type="match status" value="1"/>
</dbReference>
<organism evidence="2">
    <name type="scientific">uncultured marine thaumarchaeote AD1000_17_C04</name>
    <dbReference type="NCBI Taxonomy" id="1455895"/>
    <lineage>
        <taxon>Archaea</taxon>
        <taxon>Nitrososphaerota</taxon>
        <taxon>environmental samples</taxon>
    </lineage>
</organism>
<dbReference type="PANTHER" id="PTHR36566:SF1">
    <property type="entry name" value="PYRIDINIUM-3,5-BISTHIOCARBOXYLIC ACID MONONUCLEOTIDE NICKEL INSERTION PROTEIN"/>
    <property type="match status" value="1"/>
</dbReference>
<dbReference type="Gene3D" id="3.30.70.1380">
    <property type="entry name" value="Transcriptional regulatory protein pf0864 domain like"/>
    <property type="match status" value="1"/>
</dbReference>
<proteinExistence type="predicted"/>
<dbReference type="Gene3D" id="3.10.20.300">
    <property type="entry name" value="mk0293 like domain"/>
    <property type="match status" value="1"/>
</dbReference>
<dbReference type="EMBL" id="KF900352">
    <property type="protein sequence ID" value="AIE91911.1"/>
    <property type="molecule type" value="Genomic_DNA"/>
</dbReference>